<gene>
    <name evidence="2" type="ORF">AKJ64_03725</name>
</gene>
<dbReference type="EMBL" id="LHXN01000068">
    <property type="protein sequence ID" value="KXA92224.1"/>
    <property type="molecule type" value="Genomic_DNA"/>
</dbReference>
<name>A0A133UDF8_9EURY</name>
<keyword evidence="3" id="KW-1185">Reference proteome</keyword>
<organism evidence="2 3">
    <name type="scientific">candidate division MSBL1 archaeon SCGC-AAA259E17</name>
    <dbReference type="NCBI Taxonomy" id="1698263"/>
    <lineage>
        <taxon>Archaea</taxon>
        <taxon>Methanobacteriati</taxon>
        <taxon>Methanobacteriota</taxon>
        <taxon>candidate division MSBL1</taxon>
    </lineage>
</organism>
<evidence type="ECO:0000313" key="2">
    <source>
        <dbReference type="EMBL" id="KXA92224.1"/>
    </source>
</evidence>
<dbReference type="Proteomes" id="UP000070373">
    <property type="component" value="Unassembled WGS sequence"/>
</dbReference>
<proteinExistence type="predicted"/>
<evidence type="ECO:0000313" key="3">
    <source>
        <dbReference type="Proteomes" id="UP000070373"/>
    </source>
</evidence>
<accession>A0A133UDF8</accession>
<evidence type="ECO:0000256" key="1">
    <source>
        <dbReference type="SAM" id="MobiDB-lite"/>
    </source>
</evidence>
<feature type="region of interest" description="Disordered" evidence="1">
    <location>
        <begin position="37"/>
        <end position="67"/>
    </location>
</feature>
<reference evidence="2 3" key="1">
    <citation type="journal article" date="2016" name="Sci. Rep.">
        <title>Metabolic traits of an uncultured archaeal lineage -MSBL1- from brine pools of the Red Sea.</title>
        <authorList>
            <person name="Mwirichia R."/>
            <person name="Alam I."/>
            <person name="Rashid M."/>
            <person name="Vinu M."/>
            <person name="Ba-Alawi W."/>
            <person name="Anthony Kamau A."/>
            <person name="Kamanda Ngugi D."/>
            <person name="Goker M."/>
            <person name="Klenk H.P."/>
            <person name="Bajic V."/>
            <person name="Stingl U."/>
        </authorList>
    </citation>
    <scope>NUCLEOTIDE SEQUENCE [LARGE SCALE GENOMIC DNA]</scope>
    <source>
        <strain evidence="2">SCGC-AAA259E17</strain>
    </source>
</reference>
<dbReference type="AlphaFoldDB" id="A0A133UDF8"/>
<protein>
    <submittedName>
        <fullName evidence="2">Uncharacterized protein</fullName>
    </submittedName>
</protein>
<feature type="compositionally biased region" description="Basic and acidic residues" evidence="1">
    <location>
        <begin position="43"/>
        <end position="52"/>
    </location>
</feature>
<sequence>MKSDKSPTGRWYREVPVGIKRAKKGVLPEILQESSFTVLGRNPDQKASKNETGRNPTRNGREIYSGS</sequence>
<comment type="caution">
    <text evidence="2">The sequence shown here is derived from an EMBL/GenBank/DDBJ whole genome shotgun (WGS) entry which is preliminary data.</text>
</comment>